<dbReference type="EMBL" id="JAULSX010000001">
    <property type="protein sequence ID" value="KAK3500317.1"/>
    <property type="molecule type" value="Genomic_DNA"/>
</dbReference>
<evidence type="ECO:0000313" key="1">
    <source>
        <dbReference type="EMBL" id="KAK3500317.1"/>
    </source>
</evidence>
<accession>A0AAJ0MWF3</accession>
<organism evidence="1 2">
    <name type="scientific">Neurospora hispaniola</name>
    <dbReference type="NCBI Taxonomy" id="588809"/>
    <lineage>
        <taxon>Eukaryota</taxon>
        <taxon>Fungi</taxon>
        <taxon>Dikarya</taxon>
        <taxon>Ascomycota</taxon>
        <taxon>Pezizomycotina</taxon>
        <taxon>Sordariomycetes</taxon>
        <taxon>Sordariomycetidae</taxon>
        <taxon>Sordariales</taxon>
        <taxon>Sordariaceae</taxon>
        <taxon>Neurospora</taxon>
    </lineage>
</organism>
<evidence type="ECO:0000313" key="2">
    <source>
        <dbReference type="Proteomes" id="UP001285908"/>
    </source>
</evidence>
<dbReference type="GeneID" id="87874318"/>
<gene>
    <name evidence="1" type="ORF">B0T23DRAFT_372007</name>
</gene>
<sequence length="72" mass="8301">MPSRNFFNVAVFSPTRRLGLDDLPTLLFLTQTLSLGFGSIIHRRQRYPRLSQVPAWSSSYHFHDPLIVGLEE</sequence>
<reference evidence="1 2" key="1">
    <citation type="journal article" date="2023" name="Mol. Phylogenet. Evol.">
        <title>Genome-scale phylogeny and comparative genomics of the fungal order Sordariales.</title>
        <authorList>
            <person name="Hensen N."/>
            <person name="Bonometti L."/>
            <person name="Westerberg I."/>
            <person name="Brannstrom I.O."/>
            <person name="Guillou S."/>
            <person name="Cros-Aarteil S."/>
            <person name="Calhoun S."/>
            <person name="Haridas S."/>
            <person name="Kuo A."/>
            <person name="Mondo S."/>
            <person name="Pangilinan J."/>
            <person name="Riley R."/>
            <person name="LaButti K."/>
            <person name="Andreopoulos B."/>
            <person name="Lipzen A."/>
            <person name="Chen C."/>
            <person name="Yan M."/>
            <person name="Daum C."/>
            <person name="Ng V."/>
            <person name="Clum A."/>
            <person name="Steindorff A."/>
            <person name="Ohm R.A."/>
            <person name="Martin F."/>
            <person name="Silar P."/>
            <person name="Natvig D.O."/>
            <person name="Lalanne C."/>
            <person name="Gautier V."/>
            <person name="Ament-Velasquez S.L."/>
            <person name="Kruys A."/>
            <person name="Hutchinson M.I."/>
            <person name="Powell A.J."/>
            <person name="Barry K."/>
            <person name="Miller A.N."/>
            <person name="Grigoriev I.V."/>
            <person name="Debuchy R."/>
            <person name="Gladieux P."/>
            <person name="Hiltunen Thoren M."/>
            <person name="Johannesson H."/>
        </authorList>
    </citation>
    <scope>NUCLEOTIDE SEQUENCE [LARGE SCALE GENOMIC DNA]</scope>
    <source>
        <strain evidence="1 2">FGSC 10403</strain>
    </source>
</reference>
<dbReference type="RefSeq" id="XP_062697950.1">
    <property type="nucleotide sequence ID" value="XM_062836696.1"/>
</dbReference>
<dbReference type="Proteomes" id="UP001285908">
    <property type="component" value="Unassembled WGS sequence"/>
</dbReference>
<dbReference type="AlphaFoldDB" id="A0AAJ0MWF3"/>
<name>A0AAJ0MWF3_9PEZI</name>
<proteinExistence type="predicted"/>
<protein>
    <submittedName>
        <fullName evidence="1">Uncharacterized protein</fullName>
    </submittedName>
</protein>
<keyword evidence="2" id="KW-1185">Reference proteome</keyword>
<comment type="caution">
    <text evidence="1">The sequence shown here is derived from an EMBL/GenBank/DDBJ whole genome shotgun (WGS) entry which is preliminary data.</text>
</comment>